<comment type="caution">
    <text evidence="1">The sequence shown here is derived from an EMBL/GenBank/DDBJ whole genome shotgun (WGS) entry which is preliminary data.</text>
</comment>
<gene>
    <name evidence="1" type="ORF">PCOR1329_LOCUS44977</name>
</gene>
<sequence length="119" mass="12972">MRAGTTITTSRMPKRALSYWTRPATTCWTSPTTMAKPSPPWINHVQAALRGKRLRGIDLSPGGIFALACGRDGHFRLGIEFSPPAEAPPFQTTSGFPAVSEIFQSDGRSNFLPCGHITR</sequence>
<accession>A0ABN9U591</accession>
<name>A0ABN9U591_9DINO</name>
<protein>
    <submittedName>
        <fullName evidence="1">Uncharacterized protein</fullName>
    </submittedName>
</protein>
<evidence type="ECO:0000313" key="2">
    <source>
        <dbReference type="Proteomes" id="UP001189429"/>
    </source>
</evidence>
<proteinExistence type="predicted"/>
<evidence type="ECO:0000313" key="1">
    <source>
        <dbReference type="EMBL" id="CAK0853544.1"/>
    </source>
</evidence>
<dbReference type="EMBL" id="CAUYUJ010015404">
    <property type="protein sequence ID" value="CAK0853544.1"/>
    <property type="molecule type" value="Genomic_DNA"/>
</dbReference>
<keyword evidence="2" id="KW-1185">Reference proteome</keyword>
<reference evidence="1" key="1">
    <citation type="submission" date="2023-10" db="EMBL/GenBank/DDBJ databases">
        <authorList>
            <person name="Chen Y."/>
            <person name="Shah S."/>
            <person name="Dougan E. K."/>
            <person name="Thang M."/>
            <person name="Chan C."/>
        </authorList>
    </citation>
    <scope>NUCLEOTIDE SEQUENCE [LARGE SCALE GENOMIC DNA]</scope>
</reference>
<organism evidence="1 2">
    <name type="scientific">Prorocentrum cordatum</name>
    <dbReference type="NCBI Taxonomy" id="2364126"/>
    <lineage>
        <taxon>Eukaryota</taxon>
        <taxon>Sar</taxon>
        <taxon>Alveolata</taxon>
        <taxon>Dinophyceae</taxon>
        <taxon>Prorocentrales</taxon>
        <taxon>Prorocentraceae</taxon>
        <taxon>Prorocentrum</taxon>
    </lineage>
</organism>
<dbReference type="Proteomes" id="UP001189429">
    <property type="component" value="Unassembled WGS sequence"/>
</dbReference>